<evidence type="ECO:0000256" key="2">
    <source>
        <dbReference type="ARBA" id="ARBA00022475"/>
    </source>
</evidence>
<dbReference type="InterPro" id="IPR003838">
    <property type="entry name" value="ABC3_permease_C"/>
</dbReference>
<sequence length="800" mass="90594">MLKNYLNVLRRNFARNKAFTIINILGLTMGITCSLVMFLVVKQEFSFNRYHEDLDSIYRLGHIDMVDGRQYTGGGLPLVMPPAVKEEIVGIKEVTLVAHEAYGLISVKGNAGEVKHYEEDPELVYVEPNFFKVFTWKTLEGSVDGDVLEQPNVVALSKTIAEKYFPDESAVGKTIRLNKQLDLKVVAILEDDREDSDFPFGIFISMETKRSQDPEEFTRWGSISSDNVAFLQLENNVTPAQIEEQFPDFVEKHWNADRREQTTFVLSPFTEYHFDERFSNFSYRIIPKSMLYTYIIIGAFLIVTACVNFINMSTAMSVKRGKEVGMRKVLGSDRKQLIFRFLGETFVITLIALLLSMAITERLMPLVINDFMGITIPFKPLTDLALLVYLLGILVTVSLFAGLYPAFVLSGTKPILALKGGLTHKKGGMAFRRFLVFFQFFICQVLIFGTVVALTQMKYFFSVDMGYDQEWILNISLANRDKQALDLWESEIQNIPGVENYSFNFRPPFSGSISATDAYVYANDSVRDEMTAQVKMADKNYLDTYGLTLLSGQWLNDSDTTNQFVVNETFVKKIGLSPDEAINKRMQIWGRRAPIVGVVKDFHVSTLSAAIEPVALFNDIENYSTLGVRVNAANAESVVASLENIWYQVNEEYEFNYQYVDDQIVNYYEMEQKMSQMLTVFAGIAIFIGCLGLYGLVSFMANQKAKEIGIRKVLGASVANIMRRFSLEFILLVGVAFLLAAPLAYYFMNIWLSQYEYRISIGPLVFIISIVASLIIALTTTGYRSMRAATANPVQSLRDE</sequence>
<gene>
    <name evidence="9" type="ORF">SAMN05216290_2638</name>
</gene>
<feature type="transmembrane region" description="Helical" evidence="6">
    <location>
        <begin position="430"/>
        <end position="454"/>
    </location>
</feature>
<accession>A0A1I0QSC8</accession>
<evidence type="ECO:0000256" key="5">
    <source>
        <dbReference type="ARBA" id="ARBA00023136"/>
    </source>
</evidence>
<evidence type="ECO:0000259" key="7">
    <source>
        <dbReference type="Pfam" id="PF02687"/>
    </source>
</evidence>
<dbReference type="Pfam" id="PF12704">
    <property type="entry name" value="MacB_PCD"/>
    <property type="match status" value="2"/>
</dbReference>
<keyword evidence="4 6" id="KW-1133">Transmembrane helix</keyword>
<feature type="domain" description="ABC3 transporter permease C-terminal" evidence="7">
    <location>
        <begin position="295"/>
        <end position="412"/>
    </location>
</feature>
<evidence type="ECO:0000256" key="4">
    <source>
        <dbReference type="ARBA" id="ARBA00022989"/>
    </source>
</evidence>
<dbReference type="Pfam" id="PF02687">
    <property type="entry name" value="FtsX"/>
    <property type="match status" value="2"/>
</dbReference>
<dbReference type="GO" id="GO:0005886">
    <property type="term" value="C:plasma membrane"/>
    <property type="evidence" value="ECO:0007669"/>
    <property type="project" value="UniProtKB-SubCell"/>
</dbReference>
<evidence type="ECO:0000259" key="8">
    <source>
        <dbReference type="Pfam" id="PF12704"/>
    </source>
</evidence>
<keyword evidence="5 6" id="KW-0472">Membrane</keyword>
<dbReference type="EMBL" id="FOIR01000002">
    <property type="protein sequence ID" value="SEW30303.1"/>
    <property type="molecule type" value="Genomic_DNA"/>
</dbReference>
<keyword evidence="9" id="KW-0449">Lipoprotein</keyword>
<dbReference type="GeneID" id="99987330"/>
<evidence type="ECO:0000256" key="3">
    <source>
        <dbReference type="ARBA" id="ARBA00022692"/>
    </source>
</evidence>
<feature type="transmembrane region" description="Helical" evidence="6">
    <location>
        <begin position="291"/>
        <end position="316"/>
    </location>
</feature>
<dbReference type="STRING" id="1267423.SAMN05216290_2638"/>
<name>A0A1I0QSC8_9BACT</name>
<feature type="domain" description="MacB-like periplasmic core" evidence="8">
    <location>
        <begin position="20"/>
        <end position="246"/>
    </location>
</feature>
<feature type="transmembrane region" description="Helical" evidence="6">
    <location>
        <begin position="677"/>
        <end position="701"/>
    </location>
</feature>
<keyword evidence="3 6" id="KW-0812">Transmembrane</keyword>
<feature type="transmembrane region" description="Helical" evidence="6">
    <location>
        <begin position="729"/>
        <end position="747"/>
    </location>
</feature>
<dbReference type="GO" id="GO:0022857">
    <property type="term" value="F:transmembrane transporter activity"/>
    <property type="evidence" value="ECO:0007669"/>
    <property type="project" value="TreeGrafter"/>
</dbReference>
<proteinExistence type="predicted"/>
<feature type="transmembrane region" description="Helical" evidence="6">
    <location>
        <begin position="337"/>
        <end position="359"/>
    </location>
</feature>
<feature type="domain" description="MacB-like periplasmic core" evidence="8">
    <location>
        <begin position="494"/>
        <end position="643"/>
    </location>
</feature>
<evidence type="ECO:0000256" key="1">
    <source>
        <dbReference type="ARBA" id="ARBA00004651"/>
    </source>
</evidence>
<evidence type="ECO:0000313" key="10">
    <source>
        <dbReference type="Proteomes" id="UP000199437"/>
    </source>
</evidence>
<dbReference type="Proteomes" id="UP000199437">
    <property type="component" value="Unassembled WGS sequence"/>
</dbReference>
<feature type="domain" description="ABC3 transporter permease C-terminal" evidence="7">
    <location>
        <begin position="680"/>
        <end position="793"/>
    </location>
</feature>
<feature type="transmembrane region" description="Helical" evidence="6">
    <location>
        <begin position="759"/>
        <end position="778"/>
    </location>
</feature>
<protein>
    <submittedName>
        <fullName evidence="9">ABC-type transport system, involved in lipoprotein release, permease component</fullName>
    </submittedName>
</protein>
<feature type="transmembrane region" description="Helical" evidence="6">
    <location>
        <begin position="386"/>
        <end position="409"/>
    </location>
</feature>
<comment type="subcellular location">
    <subcellularLocation>
        <location evidence="1">Cell membrane</location>
        <topology evidence="1">Multi-pass membrane protein</topology>
    </subcellularLocation>
</comment>
<dbReference type="PANTHER" id="PTHR30572:SF18">
    <property type="entry name" value="ABC-TYPE MACROLIDE FAMILY EXPORT SYSTEM PERMEASE COMPONENT 2"/>
    <property type="match status" value="1"/>
</dbReference>
<evidence type="ECO:0000313" key="9">
    <source>
        <dbReference type="EMBL" id="SEW30303.1"/>
    </source>
</evidence>
<dbReference type="PANTHER" id="PTHR30572">
    <property type="entry name" value="MEMBRANE COMPONENT OF TRANSPORTER-RELATED"/>
    <property type="match status" value="1"/>
</dbReference>
<organism evidence="9 10">
    <name type="scientific">Roseivirga pacifica</name>
    <dbReference type="NCBI Taxonomy" id="1267423"/>
    <lineage>
        <taxon>Bacteria</taxon>
        <taxon>Pseudomonadati</taxon>
        <taxon>Bacteroidota</taxon>
        <taxon>Cytophagia</taxon>
        <taxon>Cytophagales</taxon>
        <taxon>Roseivirgaceae</taxon>
        <taxon>Roseivirga</taxon>
    </lineage>
</organism>
<keyword evidence="2" id="KW-1003">Cell membrane</keyword>
<dbReference type="RefSeq" id="WP_090259032.1">
    <property type="nucleotide sequence ID" value="NZ_FOIR01000002.1"/>
</dbReference>
<keyword evidence="10" id="KW-1185">Reference proteome</keyword>
<dbReference type="OrthoDB" id="5933722at2"/>
<dbReference type="InterPro" id="IPR025857">
    <property type="entry name" value="MacB_PCD"/>
</dbReference>
<reference evidence="10" key="1">
    <citation type="submission" date="2016-10" db="EMBL/GenBank/DDBJ databases">
        <authorList>
            <person name="Varghese N."/>
            <person name="Submissions S."/>
        </authorList>
    </citation>
    <scope>NUCLEOTIDE SEQUENCE [LARGE SCALE GENOMIC DNA]</scope>
    <source>
        <strain evidence="10">CGMCC 1.12402</strain>
    </source>
</reference>
<evidence type="ECO:0000256" key="6">
    <source>
        <dbReference type="SAM" id="Phobius"/>
    </source>
</evidence>
<dbReference type="AlphaFoldDB" id="A0A1I0QSC8"/>
<dbReference type="InterPro" id="IPR050250">
    <property type="entry name" value="Macrolide_Exporter_MacB"/>
</dbReference>
<feature type="transmembrane region" description="Helical" evidence="6">
    <location>
        <begin position="21"/>
        <end position="41"/>
    </location>
</feature>